<dbReference type="PANTHER" id="PTHR24171">
    <property type="entry name" value="ANKYRIN REPEAT DOMAIN-CONTAINING PROTEIN 39-RELATED"/>
    <property type="match status" value="1"/>
</dbReference>
<evidence type="ECO:0000256" key="2">
    <source>
        <dbReference type="ARBA" id="ARBA00023043"/>
    </source>
</evidence>
<evidence type="ECO:0000256" key="1">
    <source>
        <dbReference type="ARBA" id="ARBA00022737"/>
    </source>
</evidence>
<dbReference type="Gene3D" id="1.25.40.20">
    <property type="entry name" value="Ankyrin repeat-containing domain"/>
    <property type="match status" value="1"/>
</dbReference>
<feature type="repeat" description="ANK" evidence="3">
    <location>
        <begin position="297"/>
        <end position="329"/>
    </location>
</feature>
<accession>A0A8S3SLT3</accession>
<evidence type="ECO:0000313" key="6">
    <source>
        <dbReference type="EMBL" id="CAG2222184.1"/>
    </source>
</evidence>
<dbReference type="SMART" id="SM00248">
    <property type="entry name" value="ANK"/>
    <property type="match status" value="4"/>
</dbReference>
<dbReference type="OrthoDB" id="194358at2759"/>
<evidence type="ECO:0000256" key="4">
    <source>
        <dbReference type="SAM" id="Coils"/>
    </source>
</evidence>
<keyword evidence="7" id="KW-1185">Reference proteome</keyword>
<gene>
    <name evidence="6" type="ORF">MEDL_35551</name>
</gene>
<name>A0A8S3SLT3_MYTED</name>
<reference evidence="6" key="1">
    <citation type="submission" date="2021-03" db="EMBL/GenBank/DDBJ databases">
        <authorList>
            <person name="Bekaert M."/>
        </authorList>
    </citation>
    <scope>NUCLEOTIDE SEQUENCE</scope>
</reference>
<dbReference type="InterPro" id="IPR002110">
    <property type="entry name" value="Ankyrin_rpt"/>
</dbReference>
<dbReference type="SUPFAM" id="SSF48403">
    <property type="entry name" value="Ankyrin repeat"/>
    <property type="match status" value="1"/>
</dbReference>
<feature type="repeat" description="ANK" evidence="3">
    <location>
        <begin position="231"/>
        <end position="263"/>
    </location>
</feature>
<dbReference type="GO" id="GO:0070531">
    <property type="term" value="C:BRCA1-A complex"/>
    <property type="evidence" value="ECO:0007669"/>
    <property type="project" value="TreeGrafter"/>
</dbReference>
<feature type="coiled-coil region" evidence="4">
    <location>
        <begin position="69"/>
        <end position="96"/>
    </location>
</feature>
<dbReference type="Pfam" id="PF12796">
    <property type="entry name" value="Ank_2"/>
    <property type="match status" value="1"/>
</dbReference>
<keyword evidence="4" id="KW-0175">Coiled coil</keyword>
<feature type="repeat" description="ANK" evidence="3">
    <location>
        <begin position="264"/>
        <end position="296"/>
    </location>
</feature>
<dbReference type="EMBL" id="CAJPWZ010001731">
    <property type="protein sequence ID" value="CAG2222184.1"/>
    <property type="molecule type" value="Genomic_DNA"/>
</dbReference>
<comment type="caution">
    <text evidence="6">The sequence shown here is derived from an EMBL/GenBank/DDBJ whole genome shotgun (WGS) entry which is preliminary data.</text>
</comment>
<dbReference type="InterPro" id="IPR049050">
    <property type="entry name" value="nSTAND3"/>
</dbReference>
<proteinExistence type="predicted"/>
<dbReference type="PROSITE" id="PS50297">
    <property type="entry name" value="ANK_REP_REGION"/>
    <property type="match status" value="2"/>
</dbReference>
<dbReference type="InterPro" id="IPR036770">
    <property type="entry name" value="Ankyrin_rpt-contain_sf"/>
</dbReference>
<dbReference type="Pfam" id="PF13637">
    <property type="entry name" value="Ank_4"/>
    <property type="match status" value="1"/>
</dbReference>
<dbReference type="GO" id="GO:0004842">
    <property type="term" value="F:ubiquitin-protein transferase activity"/>
    <property type="evidence" value="ECO:0007669"/>
    <property type="project" value="TreeGrafter"/>
</dbReference>
<keyword evidence="2 3" id="KW-0040">ANK repeat</keyword>
<evidence type="ECO:0000256" key="3">
    <source>
        <dbReference type="PROSITE-ProRule" id="PRU00023"/>
    </source>
</evidence>
<evidence type="ECO:0000259" key="5">
    <source>
        <dbReference type="Pfam" id="PF20720"/>
    </source>
</evidence>
<dbReference type="Pfam" id="PF20720">
    <property type="entry name" value="nSTAND3"/>
    <property type="match status" value="1"/>
</dbReference>
<dbReference type="AlphaFoldDB" id="A0A8S3SLT3"/>
<dbReference type="GO" id="GO:0085020">
    <property type="term" value="P:protein K6-linked ubiquitination"/>
    <property type="evidence" value="ECO:0007669"/>
    <property type="project" value="TreeGrafter"/>
</dbReference>
<feature type="domain" description="Novel STAND NTPase 3" evidence="5">
    <location>
        <begin position="124"/>
        <end position="215"/>
    </location>
</feature>
<organism evidence="6 7">
    <name type="scientific">Mytilus edulis</name>
    <name type="common">Blue mussel</name>
    <dbReference type="NCBI Taxonomy" id="6550"/>
    <lineage>
        <taxon>Eukaryota</taxon>
        <taxon>Metazoa</taxon>
        <taxon>Spiralia</taxon>
        <taxon>Lophotrochozoa</taxon>
        <taxon>Mollusca</taxon>
        <taxon>Bivalvia</taxon>
        <taxon>Autobranchia</taxon>
        <taxon>Pteriomorphia</taxon>
        <taxon>Mytilida</taxon>
        <taxon>Mytiloidea</taxon>
        <taxon>Mytilidae</taxon>
        <taxon>Mytilinae</taxon>
        <taxon>Mytilus</taxon>
    </lineage>
</organism>
<protein>
    <recommendedName>
        <fullName evidence="5">Novel STAND NTPase 3 domain-containing protein</fullName>
    </recommendedName>
</protein>
<dbReference type="Proteomes" id="UP000683360">
    <property type="component" value="Unassembled WGS sequence"/>
</dbReference>
<dbReference type="PROSITE" id="PS50088">
    <property type="entry name" value="ANK_REPEAT"/>
    <property type="match status" value="3"/>
</dbReference>
<keyword evidence="1" id="KW-0677">Repeat</keyword>
<sequence length="357" mass="40333">MEAKRIRKNTLSNLLGCIILKLYYNGDPCICTEYDTRAIKGLSDELFIECERLNDTGLDLLNKDILLLINNAYQELSEFKTLHEELRTRLKIQKEKKTNPIPPNLRVKIDKQLKGWREDDENYFVSTKGSEAVIESIKEQPCVAVTGSFGIGKTAIIHNAALLMRLNGYIVVPVTDPLEIKKYNHPIEKNLFVVDNFCGINDLEEEELEAWNNCAVEFDEKCKLLVSCKLQGETAIFHAAVRNNPRMIETLIHNKADANICTHEGRSPLYEACLCGYNRIANILLISGANCHTITTTGDTPLHAACRNGHTFIVNELLQRGADLSISDKNGHTPLDLARLNEHHDIVQNIMRHSKTK</sequence>
<dbReference type="GO" id="GO:0031436">
    <property type="term" value="C:BRCA1-BARD1 complex"/>
    <property type="evidence" value="ECO:0007669"/>
    <property type="project" value="TreeGrafter"/>
</dbReference>
<evidence type="ECO:0000313" key="7">
    <source>
        <dbReference type="Proteomes" id="UP000683360"/>
    </source>
</evidence>
<dbReference type="PANTHER" id="PTHR24171:SF8">
    <property type="entry name" value="BRCA1-ASSOCIATED RING DOMAIN PROTEIN 1"/>
    <property type="match status" value="1"/>
</dbReference>